<evidence type="ECO:0000256" key="3">
    <source>
        <dbReference type="ARBA" id="ARBA00023125"/>
    </source>
</evidence>
<dbReference type="PANTHER" id="PTHR30408:SF12">
    <property type="entry name" value="TYPE I RESTRICTION ENZYME MJAVIII SPECIFICITY SUBUNIT"/>
    <property type="match status" value="1"/>
</dbReference>
<dbReference type="Gene3D" id="3.90.220.20">
    <property type="entry name" value="DNA methylase specificity domains"/>
    <property type="match status" value="2"/>
</dbReference>
<evidence type="ECO:0000259" key="4">
    <source>
        <dbReference type="Pfam" id="PF01420"/>
    </source>
</evidence>
<comment type="similarity">
    <text evidence="1">Belongs to the type-I restriction system S methylase family.</text>
</comment>
<dbReference type="Pfam" id="PF01420">
    <property type="entry name" value="Methylase_S"/>
    <property type="match status" value="2"/>
</dbReference>
<feature type="domain" description="Type I restriction modification DNA specificity" evidence="4">
    <location>
        <begin position="75"/>
        <end position="181"/>
    </location>
</feature>
<proteinExistence type="inferred from homology"/>
<gene>
    <name evidence="5" type="ORF">Ahu01nite_033590</name>
</gene>
<comment type="caution">
    <text evidence="5">The sequence shown here is derived from an EMBL/GenBank/DDBJ whole genome shotgun (WGS) entry which is preliminary data.</text>
</comment>
<evidence type="ECO:0000313" key="6">
    <source>
        <dbReference type="Proteomes" id="UP000603200"/>
    </source>
</evidence>
<dbReference type="Proteomes" id="UP000603200">
    <property type="component" value="Unassembled WGS sequence"/>
</dbReference>
<name>A0ABQ3ZQ06_9ACTN</name>
<reference evidence="5 6" key="1">
    <citation type="submission" date="2021-01" db="EMBL/GenBank/DDBJ databases">
        <title>Whole genome shotgun sequence of Actinoplanes humidus NBRC 14915.</title>
        <authorList>
            <person name="Komaki H."/>
            <person name="Tamura T."/>
        </authorList>
    </citation>
    <scope>NUCLEOTIDE SEQUENCE [LARGE SCALE GENOMIC DNA]</scope>
    <source>
        <strain evidence="5 6">NBRC 14915</strain>
    </source>
</reference>
<keyword evidence="2" id="KW-0680">Restriction system</keyword>
<dbReference type="RefSeq" id="WP_203837430.1">
    <property type="nucleotide sequence ID" value="NZ_BAAATV010000007.1"/>
</dbReference>
<feature type="domain" description="Type I restriction modification DNA specificity" evidence="4">
    <location>
        <begin position="282"/>
        <end position="376"/>
    </location>
</feature>
<accession>A0ABQ3ZQ06</accession>
<evidence type="ECO:0000313" key="5">
    <source>
        <dbReference type="EMBL" id="GIE20257.1"/>
    </source>
</evidence>
<dbReference type="PANTHER" id="PTHR30408">
    <property type="entry name" value="TYPE-1 RESTRICTION ENZYME ECOKI SPECIFICITY PROTEIN"/>
    <property type="match status" value="1"/>
</dbReference>
<dbReference type="InterPro" id="IPR000055">
    <property type="entry name" value="Restrct_endonuc_typeI_TRD"/>
</dbReference>
<evidence type="ECO:0000256" key="2">
    <source>
        <dbReference type="ARBA" id="ARBA00022747"/>
    </source>
</evidence>
<sequence>MSQIFDEQLPAGWRTSRLKHVTSLLNRGSAPNYVEVGEVRAISQAANQGGGLDWSRTRYHSFVGSVRNLKGNLRPDDVLINSTGTGTLGRIGFFEGGPDELPCMADSHVTIARFAGDEVYPRFGYYWLSCQPFQDFIYAALIVGATNQIELNRDRLADAPIPLPRWDEQRRIADFLDAETTRIDSLIQARTRQNGLAIELLHRSASELTGRVDLKADPRRTSLRRMIVSAKTGATPEELHPAVSIDDSLIPWYTPAALDGLMQMNDADRFVDLPTYRIAPKFSAGSVVIVGIGESLGKVGYLDHDATGNQQLTALVANRRVVPRFLAWQLWAAQSEVRSWAQYSRIRIINNDTLKSFPMWLPEFSRQMQIVDDLDQRRDYVLQVGKLTAKFVELARERRQALIAAAVTGQLDVTTSRGADLS</sequence>
<dbReference type="EMBL" id="BOMN01000040">
    <property type="protein sequence ID" value="GIE20257.1"/>
    <property type="molecule type" value="Genomic_DNA"/>
</dbReference>
<keyword evidence="6" id="KW-1185">Reference proteome</keyword>
<dbReference type="InterPro" id="IPR044946">
    <property type="entry name" value="Restrct_endonuc_typeI_TRD_sf"/>
</dbReference>
<evidence type="ECO:0000256" key="1">
    <source>
        <dbReference type="ARBA" id="ARBA00010923"/>
    </source>
</evidence>
<organism evidence="5 6">
    <name type="scientific">Winogradskya humida</name>
    <dbReference type="NCBI Taxonomy" id="113566"/>
    <lineage>
        <taxon>Bacteria</taxon>
        <taxon>Bacillati</taxon>
        <taxon>Actinomycetota</taxon>
        <taxon>Actinomycetes</taxon>
        <taxon>Micromonosporales</taxon>
        <taxon>Micromonosporaceae</taxon>
        <taxon>Winogradskya</taxon>
    </lineage>
</organism>
<dbReference type="SUPFAM" id="SSF116734">
    <property type="entry name" value="DNA methylase specificity domain"/>
    <property type="match status" value="2"/>
</dbReference>
<keyword evidence="3" id="KW-0238">DNA-binding</keyword>
<dbReference type="InterPro" id="IPR052021">
    <property type="entry name" value="Type-I_RS_S_subunit"/>
</dbReference>
<protein>
    <recommendedName>
        <fullName evidence="4">Type I restriction modification DNA specificity domain-containing protein</fullName>
    </recommendedName>
</protein>